<dbReference type="GO" id="GO:0008270">
    <property type="term" value="F:zinc ion binding"/>
    <property type="evidence" value="ECO:0007669"/>
    <property type="project" value="TreeGrafter"/>
</dbReference>
<feature type="non-terminal residue" evidence="2">
    <location>
        <position position="1"/>
    </location>
</feature>
<dbReference type="OrthoDB" id="416741at2759"/>
<proteinExistence type="predicted"/>
<dbReference type="InterPro" id="IPR001650">
    <property type="entry name" value="Helicase_C-like"/>
</dbReference>
<evidence type="ECO:0000259" key="1">
    <source>
        <dbReference type="PROSITE" id="PS51194"/>
    </source>
</evidence>
<dbReference type="GO" id="GO:0003727">
    <property type="term" value="F:single-stranded RNA binding"/>
    <property type="evidence" value="ECO:0007669"/>
    <property type="project" value="TreeGrafter"/>
</dbReference>
<reference evidence="2" key="1">
    <citation type="submission" date="2017-08" db="EMBL/GenBank/DDBJ databases">
        <title>Assembly of the North American Bullfrog Genome.</title>
        <authorList>
            <person name="Warren R.L."/>
            <person name="Vandervalk B.P."/>
            <person name="Kucuk E."/>
            <person name="Birol I."/>
            <person name="Helbing C."/>
            <person name="Pandoh P."/>
            <person name="Behsaz B."/>
            <person name="Mohamadi H."/>
            <person name="Chu J."/>
            <person name="Jackman S."/>
            <person name="Hammond S.A."/>
            <person name="Veldhoen N."/>
            <person name="Kirk H."/>
            <person name="Zhao Y."/>
            <person name="Coope R."/>
            <person name="Pleasance S."/>
            <person name="Moore R."/>
            <person name="Holt R."/>
        </authorList>
    </citation>
    <scope>NUCLEOTIDE SEQUENCE</scope>
    <source>
        <strain evidence="2">Bruno</strain>
        <tissue evidence="2">Liver</tissue>
    </source>
</reference>
<dbReference type="PROSITE" id="PS51194">
    <property type="entry name" value="HELICASE_CTER"/>
    <property type="match status" value="1"/>
</dbReference>
<dbReference type="GO" id="GO:0005737">
    <property type="term" value="C:cytoplasm"/>
    <property type="evidence" value="ECO:0007669"/>
    <property type="project" value="TreeGrafter"/>
</dbReference>
<evidence type="ECO:0000313" key="2">
    <source>
        <dbReference type="EMBL" id="PIO33793.1"/>
    </source>
</evidence>
<dbReference type="SUPFAM" id="SSF52540">
    <property type="entry name" value="P-loop containing nucleoside triphosphate hydrolases"/>
    <property type="match status" value="1"/>
</dbReference>
<feature type="non-terminal residue" evidence="2">
    <location>
        <position position="157"/>
    </location>
</feature>
<feature type="domain" description="Helicase C-terminal" evidence="1">
    <location>
        <begin position="26"/>
        <end position="157"/>
    </location>
</feature>
<dbReference type="PANTHER" id="PTHR14074">
    <property type="entry name" value="HELICASE WITH DEATH DOMAIN-RELATED"/>
    <property type="match status" value="1"/>
</dbReference>
<dbReference type="GO" id="GO:0002753">
    <property type="term" value="P:cytoplasmic pattern recognition receptor signaling pathway"/>
    <property type="evidence" value="ECO:0007669"/>
    <property type="project" value="TreeGrafter"/>
</dbReference>
<organism evidence="2">
    <name type="scientific">Aquarana catesbeiana</name>
    <name type="common">American bullfrog</name>
    <name type="synonym">Rana catesbeiana</name>
    <dbReference type="NCBI Taxonomy" id="8400"/>
    <lineage>
        <taxon>Eukaryota</taxon>
        <taxon>Metazoa</taxon>
        <taxon>Chordata</taxon>
        <taxon>Craniata</taxon>
        <taxon>Vertebrata</taxon>
        <taxon>Euteleostomi</taxon>
        <taxon>Amphibia</taxon>
        <taxon>Batrachia</taxon>
        <taxon>Anura</taxon>
        <taxon>Neobatrachia</taxon>
        <taxon>Ranoidea</taxon>
        <taxon>Ranidae</taxon>
        <taxon>Aquarana</taxon>
    </lineage>
</organism>
<dbReference type="PANTHER" id="PTHR14074:SF7">
    <property type="entry name" value="ATP-DEPENDENT RNA HELICASE DHX58"/>
    <property type="match status" value="1"/>
</dbReference>
<dbReference type="GO" id="GO:0003725">
    <property type="term" value="F:double-stranded RNA binding"/>
    <property type="evidence" value="ECO:0007669"/>
    <property type="project" value="TreeGrafter"/>
</dbReference>
<dbReference type="Gene3D" id="1.20.1320.30">
    <property type="match status" value="1"/>
</dbReference>
<dbReference type="AlphaFoldDB" id="A0A2G9S2X1"/>
<gene>
    <name evidence="2" type="ORF">AB205_0052620</name>
</gene>
<dbReference type="InterPro" id="IPR027417">
    <property type="entry name" value="P-loop_NTPase"/>
</dbReference>
<sequence length="157" mass="18077">LFIFAFTDNNDYLLELSRDQNNENPNLKRLEEILKEHFQSSQGSRGIIFTRTRQSTHSLHNWITSNSTLKERNIKSAPLTGAGFSNQTKHMTQNQQQDVIKNFDKGSLNLLISTSIGEEGLDIPECNIVVRYGLMTNEIAMMQVRYHCSICDVENYY</sequence>
<dbReference type="GO" id="GO:0039536">
    <property type="term" value="P:negative regulation of RIG-I signaling pathway"/>
    <property type="evidence" value="ECO:0007669"/>
    <property type="project" value="TreeGrafter"/>
</dbReference>
<protein>
    <recommendedName>
        <fullName evidence="1">Helicase C-terminal domain-containing protein</fullName>
    </recommendedName>
</protein>
<dbReference type="Gene3D" id="3.40.50.300">
    <property type="entry name" value="P-loop containing nucleotide triphosphate hydrolases"/>
    <property type="match status" value="1"/>
</dbReference>
<name>A0A2G9S2X1_AQUCT</name>
<accession>A0A2G9S2X1</accession>
<dbReference type="EMBL" id="KV927334">
    <property type="protein sequence ID" value="PIO33793.1"/>
    <property type="molecule type" value="Genomic_DNA"/>
</dbReference>
<dbReference type="GO" id="GO:0140374">
    <property type="term" value="P:antiviral innate immune response"/>
    <property type="evidence" value="ECO:0007669"/>
    <property type="project" value="TreeGrafter"/>
</dbReference>
<dbReference type="Pfam" id="PF00271">
    <property type="entry name" value="Helicase_C"/>
    <property type="match status" value="1"/>
</dbReference>
<dbReference type="InterPro" id="IPR051363">
    <property type="entry name" value="RLR_Helicase"/>
</dbReference>
<dbReference type="SMART" id="SM00490">
    <property type="entry name" value="HELICc"/>
    <property type="match status" value="1"/>
</dbReference>